<reference evidence="1" key="1">
    <citation type="journal article" date="2021" name="Sci. Rep.">
        <title>Diploid genomic architecture of Nitzschia inconspicua, an elite biomass production diatom.</title>
        <authorList>
            <person name="Oliver A."/>
            <person name="Podell S."/>
            <person name="Pinowska A."/>
            <person name="Traller J.C."/>
            <person name="Smith S.R."/>
            <person name="McClure R."/>
            <person name="Beliaev A."/>
            <person name="Bohutskyi P."/>
            <person name="Hill E.A."/>
            <person name="Rabines A."/>
            <person name="Zheng H."/>
            <person name="Allen L.Z."/>
            <person name="Kuo A."/>
            <person name="Grigoriev I.V."/>
            <person name="Allen A.E."/>
            <person name="Hazlebeck D."/>
            <person name="Allen E.E."/>
        </authorList>
    </citation>
    <scope>NUCLEOTIDE SEQUENCE</scope>
    <source>
        <strain evidence="1">Hildebrandi</strain>
    </source>
</reference>
<protein>
    <submittedName>
        <fullName evidence="1">Uncharacterized protein</fullName>
    </submittedName>
</protein>
<dbReference type="OrthoDB" id="38519at2759"/>
<dbReference type="Proteomes" id="UP000693970">
    <property type="component" value="Unassembled WGS sequence"/>
</dbReference>
<evidence type="ECO:0000313" key="1">
    <source>
        <dbReference type="EMBL" id="KAG7337132.1"/>
    </source>
</evidence>
<keyword evidence="3" id="KW-1185">Reference proteome</keyword>
<proteinExistence type="predicted"/>
<gene>
    <name evidence="2" type="ORF">IV203_006376</name>
    <name evidence="1" type="ORF">IV203_006598</name>
</gene>
<dbReference type="AlphaFoldDB" id="A0A9K3K549"/>
<comment type="caution">
    <text evidence="1">The sequence shown here is derived from an EMBL/GenBank/DDBJ whole genome shotgun (WGS) entry which is preliminary data.</text>
</comment>
<accession>A0A9K3K549</accession>
<name>A0A9K3K549_9STRA</name>
<dbReference type="EMBL" id="JAGRRH010000028">
    <property type="protein sequence ID" value="KAG7339973.1"/>
    <property type="molecule type" value="Genomic_DNA"/>
</dbReference>
<dbReference type="EMBL" id="JAGRRH010000094">
    <property type="protein sequence ID" value="KAG7337132.1"/>
    <property type="molecule type" value="Genomic_DNA"/>
</dbReference>
<evidence type="ECO:0000313" key="3">
    <source>
        <dbReference type="Proteomes" id="UP000693970"/>
    </source>
</evidence>
<organism evidence="1 3">
    <name type="scientific">Nitzschia inconspicua</name>
    <dbReference type="NCBI Taxonomy" id="303405"/>
    <lineage>
        <taxon>Eukaryota</taxon>
        <taxon>Sar</taxon>
        <taxon>Stramenopiles</taxon>
        <taxon>Ochrophyta</taxon>
        <taxon>Bacillariophyta</taxon>
        <taxon>Bacillariophyceae</taxon>
        <taxon>Bacillariophycidae</taxon>
        <taxon>Bacillariales</taxon>
        <taxon>Bacillariaceae</taxon>
        <taxon>Nitzschia</taxon>
    </lineage>
</organism>
<sequence>MYMDMPEAQLYRLYPQHFGQYSQNRFICNVKSLKKTIREDREANALQEAALLHDRALFPKTTTFGATIDGKDPPYLRGTENPTAKVYSHKSHGPAVAYELGISIFENRLVWINGPLDASVHDITMFRNPDDPENRLKAKIPEVKKAIADKGYLG</sequence>
<reference evidence="1" key="2">
    <citation type="submission" date="2021-04" db="EMBL/GenBank/DDBJ databases">
        <authorList>
            <person name="Podell S."/>
        </authorList>
    </citation>
    <scope>NUCLEOTIDE SEQUENCE</scope>
    <source>
        <strain evidence="1">Hildebrandi</strain>
    </source>
</reference>
<evidence type="ECO:0000313" key="2">
    <source>
        <dbReference type="EMBL" id="KAG7339973.1"/>
    </source>
</evidence>